<reference evidence="1 2" key="1">
    <citation type="submission" date="2019-03" db="EMBL/GenBank/DDBJ databases">
        <title>Genomic Encyclopedia of Type Strains, Phase IV (KMG-IV): sequencing the most valuable type-strain genomes for metagenomic binning, comparative biology and taxonomic classification.</title>
        <authorList>
            <person name="Goeker M."/>
        </authorList>
    </citation>
    <scope>NUCLEOTIDE SEQUENCE [LARGE SCALE GENOMIC DNA]</scope>
    <source>
        <strain evidence="1 2">DSM 19377</strain>
    </source>
</reference>
<dbReference type="Proteomes" id="UP000295416">
    <property type="component" value="Unassembled WGS sequence"/>
</dbReference>
<dbReference type="OrthoDB" id="1433018at2"/>
<name>A0A4R2P520_9BACL</name>
<accession>A0A4R2P520</accession>
<dbReference type="AlphaFoldDB" id="A0A4R2P520"/>
<dbReference type="Gene3D" id="3.30.300.20">
    <property type="match status" value="1"/>
</dbReference>
<dbReference type="SUPFAM" id="SSF82784">
    <property type="entry name" value="OsmC-like"/>
    <property type="match status" value="1"/>
</dbReference>
<gene>
    <name evidence="1" type="ORF">EV207_10724</name>
</gene>
<dbReference type="InterPro" id="IPR036102">
    <property type="entry name" value="OsmC/Ohrsf"/>
</dbReference>
<evidence type="ECO:0000313" key="2">
    <source>
        <dbReference type="Proteomes" id="UP000295416"/>
    </source>
</evidence>
<dbReference type="InterPro" id="IPR015946">
    <property type="entry name" value="KH_dom-like_a/b"/>
</dbReference>
<keyword evidence="2" id="KW-1185">Reference proteome</keyword>
<sequence length="85" mass="9943">MLLSLCYPDRIWIHRSSVICLDPRGLMGDPEVTRYFENVVIEARVKTEESEDRVKELQEKTDQRCPVFTMLKAACIELEPDWTKA</sequence>
<organism evidence="1 2">
    <name type="scientific">Scopulibacillus darangshiensis</name>
    <dbReference type="NCBI Taxonomy" id="442528"/>
    <lineage>
        <taxon>Bacteria</taxon>
        <taxon>Bacillati</taxon>
        <taxon>Bacillota</taxon>
        <taxon>Bacilli</taxon>
        <taxon>Bacillales</taxon>
        <taxon>Sporolactobacillaceae</taxon>
        <taxon>Scopulibacillus</taxon>
    </lineage>
</organism>
<proteinExistence type="predicted"/>
<protein>
    <submittedName>
        <fullName evidence="1">OsmC-like protein</fullName>
    </submittedName>
</protein>
<evidence type="ECO:0000313" key="1">
    <source>
        <dbReference type="EMBL" id="TCP29930.1"/>
    </source>
</evidence>
<comment type="caution">
    <text evidence="1">The sequence shown here is derived from an EMBL/GenBank/DDBJ whole genome shotgun (WGS) entry which is preliminary data.</text>
</comment>
<dbReference type="EMBL" id="SLXK01000007">
    <property type="protein sequence ID" value="TCP29930.1"/>
    <property type="molecule type" value="Genomic_DNA"/>
</dbReference>